<dbReference type="AlphaFoldDB" id="A0A5B0LS91"/>
<keyword evidence="4" id="KW-1185">Reference proteome</keyword>
<evidence type="ECO:0000313" key="5">
    <source>
        <dbReference type="Proteomes" id="UP000325313"/>
    </source>
</evidence>
<dbReference type="OrthoDB" id="2500362at2759"/>
<name>A0A5B0LS91_PUCGR</name>
<sequence>MEKMTKMTTPLHSIVILMMMMMMMMSISRPVTGLTIVDKTGQGAADVRFKTRINERREAEGDRTVVERGRQERTQAGLRAGLTSYVDSGYLTTTDADKLPQILADLAPLMMRDGGGRGDEELAGLSRIGRRAGHPDHQATPSARLHDSVADLLAASDLGIRQLGNAGRDDLASCLTQIILLGGLPAGFNCVGIAGKTSSGIRSLINLSLEQFLGIFTTKVIEEILDVIDDSLSGLVPSDYEHDLVPIIHAAFLSVAASLTGNGVTALERTEECMTIVFQTGDMRAFSGCIIGGDSMIGRGGVYEVLEAGLDGVLEQMVGVLGPSELSQVENLVRFHLSNTPLASLPLQLVQSLHALLAILGPGSVTGFEKLQLALAPLLSQLLLRSLPSSSPALSSSKLVPAA</sequence>
<proteinExistence type="predicted"/>
<evidence type="ECO:0000313" key="2">
    <source>
        <dbReference type="EMBL" id="KAA1067867.1"/>
    </source>
</evidence>
<evidence type="ECO:0000313" key="4">
    <source>
        <dbReference type="Proteomes" id="UP000324748"/>
    </source>
</evidence>
<gene>
    <name evidence="2" type="ORF">PGT21_020141</name>
    <name evidence="3" type="ORF">PGTUg99_004497</name>
</gene>
<comment type="caution">
    <text evidence="2">The sequence shown here is derived from an EMBL/GenBank/DDBJ whole genome shotgun (WGS) entry which is preliminary data.</text>
</comment>
<dbReference type="EMBL" id="VSWC01000184">
    <property type="protein sequence ID" value="KAA1067867.1"/>
    <property type="molecule type" value="Genomic_DNA"/>
</dbReference>
<evidence type="ECO:0000256" key="1">
    <source>
        <dbReference type="SAM" id="SignalP"/>
    </source>
</evidence>
<feature type="chain" id="PRO_5036137045" evidence="1">
    <location>
        <begin position="34"/>
        <end position="403"/>
    </location>
</feature>
<reference evidence="4 5" key="1">
    <citation type="submission" date="2019-05" db="EMBL/GenBank/DDBJ databases">
        <title>Emergence of the Ug99 lineage of the wheat stem rust pathogen through somatic hybridization.</title>
        <authorList>
            <person name="Li F."/>
            <person name="Upadhyaya N.M."/>
            <person name="Sperschneider J."/>
            <person name="Matny O."/>
            <person name="Nguyen-Phuc H."/>
            <person name="Mago R."/>
            <person name="Raley C."/>
            <person name="Miller M.E."/>
            <person name="Silverstein K.A.T."/>
            <person name="Henningsen E."/>
            <person name="Hirsch C.D."/>
            <person name="Visser B."/>
            <person name="Pretorius Z.A."/>
            <person name="Steffenson B.J."/>
            <person name="Schwessinger B."/>
            <person name="Dodds P.N."/>
            <person name="Figueroa M."/>
        </authorList>
    </citation>
    <scope>NUCLEOTIDE SEQUENCE [LARGE SCALE GENOMIC DNA]</scope>
    <source>
        <strain evidence="2">21-0</strain>
        <strain evidence="3 5">Ug99</strain>
    </source>
</reference>
<evidence type="ECO:0000313" key="3">
    <source>
        <dbReference type="EMBL" id="KAA1099056.1"/>
    </source>
</evidence>
<keyword evidence="1" id="KW-0732">Signal</keyword>
<dbReference type="EMBL" id="VDEP01000343">
    <property type="protein sequence ID" value="KAA1099056.1"/>
    <property type="molecule type" value="Genomic_DNA"/>
</dbReference>
<dbReference type="Proteomes" id="UP000325313">
    <property type="component" value="Unassembled WGS sequence"/>
</dbReference>
<dbReference type="Proteomes" id="UP000324748">
    <property type="component" value="Unassembled WGS sequence"/>
</dbReference>
<protein>
    <submittedName>
        <fullName evidence="2">Uncharacterized protein</fullName>
    </submittedName>
</protein>
<organism evidence="2 4">
    <name type="scientific">Puccinia graminis f. sp. tritici</name>
    <dbReference type="NCBI Taxonomy" id="56615"/>
    <lineage>
        <taxon>Eukaryota</taxon>
        <taxon>Fungi</taxon>
        <taxon>Dikarya</taxon>
        <taxon>Basidiomycota</taxon>
        <taxon>Pucciniomycotina</taxon>
        <taxon>Pucciniomycetes</taxon>
        <taxon>Pucciniales</taxon>
        <taxon>Pucciniaceae</taxon>
        <taxon>Puccinia</taxon>
    </lineage>
</organism>
<accession>A0A5B0LS91</accession>
<feature type="signal peptide" evidence="1">
    <location>
        <begin position="1"/>
        <end position="33"/>
    </location>
</feature>